<dbReference type="RefSeq" id="YP_009321081.1">
    <property type="nucleotide sequence ID" value="NC_031903.1"/>
</dbReference>
<dbReference type="EMBL" id="KU686207">
    <property type="protein sequence ID" value="AOV61001.1"/>
    <property type="molecule type" value="Genomic_DNA"/>
</dbReference>
<organism evidence="4 5">
    <name type="scientific">Synechococcus phage S-CAM22</name>
    <dbReference type="NCBI Taxonomy" id="1883365"/>
    <lineage>
        <taxon>Viruses</taxon>
        <taxon>Duplodnaviria</taxon>
        <taxon>Heunggongvirae</taxon>
        <taxon>Uroviricota</taxon>
        <taxon>Caudoviricetes</taxon>
        <taxon>Pantevenvirales</taxon>
        <taxon>Kyanoviridae</taxon>
        <taxon>Alisovirus</taxon>
        <taxon>Alisovirus socal22</taxon>
    </lineage>
</organism>
<evidence type="ECO:0000313" key="6">
    <source>
        <dbReference type="Proteomes" id="UP000241089"/>
    </source>
</evidence>
<dbReference type="EMBL" id="KU686208">
    <property type="protein sequence ID" value="AOV61215.1"/>
    <property type="molecule type" value="Genomic_DNA"/>
</dbReference>
<accession>A0A1D8KS36</accession>
<keyword evidence="7" id="KW-1185">Reference proteome</keyword>
<evidence type="ECO:0000259" key="1">
    <source>
        <dbReference type="PROSITE" id="PS50835"/>
    </source>
</evidence>
<dbReference type="PROSITE" id="PS50835">
    <property type="entry name" value="IG_LIKE"/>
    <property type="match status" value="1"/>
</dbReference>
<dbReference type="Proteomes" id="UP000202158">
    <property type="component" value="Segment"/>
</dbReference>
<dbReference type="InterPro" id="IPR007110">
    <property type="entry name" value="Ig-like_dom"/>
</dbReference>
<name>A0A1D8KS36_9CAUD</name>
<evidence type="ECO:0000313" key="7">
    <source>
        <dbReference type="Proteomes" id="UP000241975"/>
    </source>
</evidence>
<proteinExistence type="predicted"/>
<dbReference type="OrthoDB" id="14829at10239"/>
<dbReference type="Proteomes" id="UP000241089">
    <property type="component" value="Segment"/>
</dbReference>
<sequence>MAIYGKLDGKAFANTIAVTQNDATVTKNAADSVEVGDVLDILGVAYIVKTVTSTTSIELHKVYAGSTSNSVAAASVLRRTPPRAVAEFVIKGGDTNSYELLFVDDTEKDIAANKTRGITGPGWWQYRTHTDVSGTTRHKAECLAFVHASASDAGDDTDDTLVADAANTITLSTNNTDKTTSSGDATFAVVASVTNSGTATFQWQKRLTSSGRFANVAGATNTNLALTGQTAANDGNQYRCKVNSNNGAPEVISAVATLTFGS</sequence>
<gene>
    <name evidence="2" type="ORF">C350210_170</name>
    <name evidence="3" type="ORF">N440310_169</name>
    <name evidence="4" type="ORF">T191209_169</name>
</gene>
<evidence type="ECO:0000313" key="5">
    <source>
        <dbReference type="Proteomes" id="UP000202158"/>
    </source>
</evidence>
<dbReference type="GeneID" id="30306239"/>
<protein>
    <submittedName>
        <fullName evidence="4">Structural protein</fullName>
    </submittedName>
</protein>
<dbReference type="EMBL" id="KU686209">
    <property type="protein sequence ID" value="AOV61429.1"/>
    <property type="molecule type" value="Genomic_DNA"/>
</dbReference>
<evidence type="ECO:0000313" key="4">
    <source>
        <dbReference type="EMBL" id="AOV61429.1"/>
    </source>
</evidence>
<reference evidence="5 6" key="1">
    <citation type="journal article" date="2016" name="Virology">
        <title>The genomic content and context of auxiliary metabolic genes in marine cyanomyoviruses.</title>
        <authorList>
            <person name="Crummett L.T."/>
            <person name="Puxty R.J."/>
            <person name="Weihe C."/>
            <person name="Marston M.F."/>
            <person name="Martiny J.B."/>
        </authorList>
    </citation>
    <scope>NUCLEOTIDE SEQUENCE [LARGE SCALE GENOMIC DNA]</scope>
    <source>
        <strain evidence="2">0210CC35</strain>
        <strain evidence="3">0310NB44</strain>
        <strain evidence="4">1209TA19</strain>
    </source>
</reference>
<evidence type="ECO:0000313" key="2">
    <source>
        <dbReference type="EMBL" id="AOV61001.1"/>
    </source>
</evidence>
<dbReference type="Proteomes" id="UP000241975">
    <property type="component" value="Segment"/>
</dbReference>
<dbReference type="KEGG" id="vg:30306239"/>
<feature type="domain" description="Ig-like" evidence="1">
    <location>
        <begin position="167"/>
        <end position="256"/>
    </location>
</feature>
<evidence type="ECO:0000313" key="3">
    <source>
        <dbReference type="EMBL" id="AOV61215.1"/>
    </source>
</evidence>